<dbReference type="AlphaFoldDB" id="A0A7I4YTT1"/>
<feature type="region of interest" description="Disordered" evidence="1">
    <location>
        <begin position="63"/>
        <end position="98"/>
    </location>
</feature>
<organism evidence="2 3">
    <name type="scientific">Haemonchus contortus</name>
    <name type="common">Barber pole worm</name>
    <dbReference type="NCBI Taxonomy" id="6289"/>
    <lineage>
        <taxon>Eukaryota</taxon>
        <taxon>Metazoa</taxon>
        <taxon>Ecdysozoa</taxon>
        <taxon>Nematoda</taxon>
        <taxon>Chromadorea</taxon>
        <taxon>Rhabditida</taxon>
        <taxon>Rhabditina</taxon>
        <taxon>Rhabditomorpha</taxon>
        <taxon>Strongyloidea</taxon>
        <taxon>Trichostrongylidae</taxon>
        <taxon>Haemonchus</taxon>
    </lineage>
</organism>
<proteinExistence type="predicted"/>
<name>A0A7I4YTT1_HAECO</name>
<reference evidence="3" key="1">
    <citation type="submission" date="2020-12" db="UniProtKB">
        <authorList>
            <consortium name="WormBaseParasite"/>
        </authorList>
    </citation>
    <scope>IDENTIFICATION</scope>
    <source>
        <strain evidence="3">MHco3</strain>
    </source>
</reference>
<evidence type="ECO:0000256" key="1">
    <source>
        <dbReference type="SAM" id="MobiDB-lite"/>
    </source>
</evidence>
<evidence type="ECO:0000313" key="2">
    <source>
        <dbReference type="Proteomes" id="UP000025227"/>
    </source>
</evidence>
<dbReference type="WBParaSite" id="HCON_00136870-00001">
    <property type="protein sequence ID" value="HCON_00136870-00001"/>
    <property type="gene ID" value="HCON_00136870"/>
</dbReference>
<keyword evidence="2" id="KW-1185">Reference proteome</keyword>
<feature type="region of interest" description="Disordered" evidence="1">
    <location>
        <begin position="17"/>
        <end position="37"/>
    </location>
</feature>
<evidence type="ECO:0000313" key="3">
    <source>
        <dbReference type="WBParaSite" id="HCON_00136870-00001"/>
    </source>
</evidence>
<protein>
    <submittedName>
        <fullName evidence="3">Uncharacterized protein</fullName>
    </submittedName>
</protein>
<dbReference type="OrthoDB" id="10395872at2759"/>
<dbReference type="Proteomes" id="UP000025227">
    <property type="component" value="Unplaced"/>
</dbReference>
<accession>A0A7I4YTT1</accession>
<sequence length="98" mass="11029">MEDYGEDDIRKRKIARKIGGKVDREQSRITPTSMHWPAGRLHAGDKLLRNIAFCVHQQQQQFRRNTAMAPTGRTAGKQAGRSRPATDRAAGCRADAER</sequence>